<feature type="domain" description="ABC transmembrane type-1" evidence="12">
    <location>
        <begin position="185"/>
        <end position="464"/>
    </location>
</feature>
<name>N6U875_9HYPH</name>
<feature type="transmembrane region" description="Helical" evidence="10">
    <location>
        <begin position="181"/>
        <end position="203"/>
    </location>
</feature>
<dbReference type="Gene3D" id="1.20.1560.10">
    <property type="entry name" value="ABC transporter type 1, transmembrane domain"/>
    <property type="match status" value="1"/>
</dbReference>
<evidence type="ECO:0000256" key="7">
    <source>
        <dbReference type="ARBA" id="ARBA00022840"/>
    </source>
</evidence>
<evidence type="ECO:0000256" key="5">
    <source>
        <dbReference type="ARBA" id="ARBA00022692"/>
    </source>
</evidence>
<dbReference type="Proteomes" id="UP000012429">
    <property type="component" value="Unassembled WGS sequence"/>
</dbReference>
<dbReference type="GO" id="GO:0008233">
    <property type="term" value="F:peptidase activity"/>
    <property type="evidence" value="ECO:0007669"/>
    <property type="project" value="InterPro"/>
</dbReference>
<protein>
    <submittedName>
        <fullName evidence="14">Type I secretion system ATPase</fullName>
    </submittedName>
</protein>
<dbReference type="FunFam" id="3.40.50.300:FF:000299">
    <property type="entry name" value="ABC transporter ATP-binding protein/permease"/>
    <property type="match status" value="1"/>
</dbReference>
<dbReference type="GO" id="GO:0030256">
    <property type="term" value="C:type I protein secretion system complex"/>
    <property type="evidence" value="ECO:0007669"/>
    <property type="project" value="InterPro"/>
</dbReference>
<dbReference type="CDD" id="cd18588">
    <property type="entry name" value="ABC_6TM_CyaB_HlyB_like"/>
    <property type="match status" value="1"/>
</dbReference>
<dbReference type="GO" id="GO:0006508">
    <property type="term" value="P:proteolysis"/>
    <property type="evidence" value="ECO:0007669"/>
    <property type="project" value="InterPro"/>
</dbReference>
<dbReference type="PROSITE" id="PS00211">
    <property type="entry name" value="ABC_TRANSPORTER_1"/>
    <property type="match status" value="1"/>
</dbReference>
<dbReference type="PANTHER" id="PTHR24221:SF647">
    <property type="entry name" value="BLL6336 PROTEIN"/>
    <property type="match status" value="1"/>
</dbReference>
<evidence type="ECO:0000313" key="15">
    <source>
        <dbReference type="Proteomes" id="UP000012429"/>
    </source>
</evidence>
<dbReference type="InterPro" id="IPR005074">
    <property type="entry name" value="Peptidase_C39"/>
</dbReference>
<evidence type="ECO:0000259" key="11">
    <source>
        <dbReference type="PROSITE" id="PS50893"/>
    </source>
</evidence>
<dbReference type="InterPro" id="IPR039421">
    <property type="entry name" value="Type_1_exporter"/>
</dbReference>
<dbReference type="GO" id="GO:0030253">
    <property type="term" value="P:protein secretion by the type I secretion system"/>
    <property type="evidence" value="ECO:0007669"/>
    <property type="project" value="InterPro"/>
</dbReference>
<comment type="caution">
    <text evidence="14">The sequence shown here is derived from an EMBL/GenBank/DDBJ whole genome shotgun (WGS) entry which is preliminary data.</text>
</comment>
<reference evidence="14 15" key="1">
    <citation type="journal article" date="2012" name="BMC Genomics">
        <title>Genomic basis of broad host range and environmental adaptability of Rhizobium tropici CIAT 899 and Rhizobium sp. PRF 81 which are used in inoculants for common bean (Phaseolus vulgaris L.).</title>
        <authorList>
            <person name="Ormeno-Orrillo E."/>
            <person name="Menna P."/>
            <person name="Almeida L.G."/>
            <person name="Ollero F.J."/>
            <person name="Nicolas M.F."/>
            <person name="Pains Rodrigues E."/>
            <person name="Shigueyoshi Nakatani A."/>
            <person name="Silva Batista J.S."/>
            <person name="Oliveira Chueire L.M."/>
            <person name="Souza R.C."/>
            <person name="Ribeiro Vasconcelos A.T."/>
            <person name="Megias M."/>
            <person name="Hungria M."/>
            <person name="Martinez-Romero E."/>
        </authorList>
    </citation>
    <scope>NUCLEOTIDE SEQUENCE [LARGE SCALE GENOMIC DNA]</scope>
    <source>
        <strain evidence="14 15">PRF 81</strain>
    </source>
</reference>
<evidence type="ECO:0000256" key="4">
    <source>
        <dbReference type="ARBA" id="ARBA00022475"/>
    </source>
</evidence>
<keyword evidence="7" id="KW-0067">ATP-binding</keyword>
<dbReference type="GO" id="GO:0034040">
    <property type="term" value="F:ATPase-coupled lipid transmembrane transporter activity"/>
    <property type="evidence" value="ECO:0007669"/>
    <property type="project" value="TreeGrafter"/>
</dbReference>
<dbReference type="PROSITE" id="PS50929">
    <property type="entry name" value="ABC_TM1F"/>
    <property type="match status" value="1"/>
</dbReference>
<feature type="domain" description="ABC transporter" evidence="11">
    <location>
        <begin position="497"/>
        <end position="732"/>
    </location>
</feature>
<accession>N6U875</accession>
<keyword evidence="5 10" id="KW-0812">Transmembrane</keyword>
<comment type="subcellular location">
    <subcellularLocation>
        <location evidence="1">Cell membrane</location>
        <topology evidence="1">Multi-pass membrane protein</topology>
    </subcellularLocation>
</comment>
<evidence type="ECO:0000259" key="12">
    <source>
        <dbReference type="PROSITE" id="PS50929"/>
    </source>
</evidence>
<dbReference type="GO" id="GO:0016887">
    <property type="term" value="F:ATP hydrolysis activity"/>
    <property type="evidence" value="ECO:0007669"/>
    <property type="project" value="InterPro"/>
</dbReference>
<dbReference type="Pfam" id="PF03412">
    <property type="entry name" value="Peptidase_C39"/>
    <property type="match status" value="1"/>
</dbReference>
<keyword evidence="3" id="KW-0813">Transport</keyword>
<dbReference type="Pfam" id="PF00005">
    <property type="entry name" value="ABC_tran"/>
    <property type="match status" value="1"/>
</dbReference>
<keyword evidence="15" id="KW-1185">Reference proteome</keyword>
<comment type="similarity">
    <text evidence="2">Belongs to the ABC transporter superfamily.</text>
</comment>
<feature type="transmembrane region" description="Helical" evidence="10">
    <location>
        <begin position="215"/>
        <end position="236"/>
    </location>
</feature>
<dbReference type="EMBL" id="AQHN01000069">
    <property type="protein sequence ID" value="ENN86438.1"/>
    <property type="molecule type" value="Genomic_DNA"/>
</dbReference>
<dbReference type="InterPro" id="IPR003593">
    <property type="entry name" value="AAA+_ATPase"/>
</dbReference>
<dbReference type="AlphaFoldDB" id="N6U875"/>
<keyword evidence="9 10" id="KW-0472">Membrane</keyword>
<dbReference type="InterPro" id="IPR027417">
    <property type="entry name" value="P-loop_NTPase"/>
</dbReference>
<gene>
    <name evidence="14" type="ORF">RHSP_79445</name>
</gene>
<dbReference type="STRING" id="363754.RHSP_79445"/>
<dbReference type="Gene3D" id="3.40.50.300">
    <property type="entry name" value="P-loop containing nucleotide triphosphate hydrolases"/>
    <property type="match status" value="1"/>
</dbReference>
<dbReference type="NCBIfam" id="TIGR01846">
    <property type="entry name" value="type_I_sec_HlyB"/>
    <property type="match status" value="1"/>
</dbReference>
<evidence type="ECO:0000256" key="1">
    <source>
        <dbReference type="ARBA" id="ARBA00004651"/>
    </source>
</evidence>
<dbReference type="InterPro" id="IPR011527">
    <property type="entry name" value="ABC1_TM_dom"/>
</dbReference>
<organism evidence="14 15">
    <name type="scientific">Rhizobium freirei PRF 81</name>
    <dbReference type="NCBI Taxonomy" id="363754"/>
    <lineage>
        <taxon>Bacteria</taxon>
        <taxon>Pseudomonadati</taxon>
        <taxon>Pseudomonadota</taxon>
        <taxon>Alphaproteobacteria</taxon>
        <taxon>Hyphomicrobiales</taxon>
        <taxon>Rhizobiaceae</taxon>
        <taxon>Rhizobium/Agrobacterium group</taxon>
        <taxon>Rhizobium</taxon>
    </lineage>
</organism>
<feature type="transmembrane region" description="Helical" evidence="10">
    <location>
        <begin position="292"/>
        <end position="315"/>
    </location>
</feature>
<dbReference type="SUPFAM" id="SSF90123">
    <property type="entry name" value="ABC transporter transmembrane region"/>
    <property type="match status" value="1"/>
</dbReference>
<dbReference type="GO" id="GO:0140359">
    <property type="term" value="F:ABC-type transporter activity"/>
    <property type="evidence" value="ECO:0007669"/>
    <property type="project" value="InterPro"/>
</dbReference>
<evidence type="ECO:0000256" key="9">
    <source>
        <dbReference type="ARBA" id="ARBA00023136"/>
    </source>
</evidence>
<dbReference type="GO" id="GO:0005524">
    <property type="term" value="F:ATP binding"/>
    <property type="evidence" value="ECO:0007669"/>
    <property type="project" value="UniProtKB-KW"/>
</dbReference>
<dbReference type="SUPFAM" id="SSF52540">
    <property type="entry name" value="P-loop containing nucleoside triphosphate hydrolases"/>
    <property type="match status" value="1"/>
</dbReference>
<evidence type="ECO:0000313" key="14">
    <source>
        <dbReference type="EMBL" id="ENN86438.1"/>
    </source>
</evidence>
<dbReference type="PROSITE" id="PS50893">
    <property type="entry name" value="ABC_TRANSPORTER_2"/>
    <property type="match status" value="1"/>
</dbReference>
<dbReference type="Pfam" id="PF00664">
    <property type="entry name" value="ABC_membrane"/>
    <property type="match status" value="1"/>
</dbReference>
<dbReference type="PANTHER" id="PTHR24221">
    <property type="entry name" value="ATP-BINDING CASSETTE SUB-FAMILY B"/>
    <property type="match status" value="1"/>
</dbReference>
<feature type="transmembrane region" description="Helical" evidence="10">
    <location>
        <begin position="321"/>
        <end position="343"/>
    </location>
</feature>
<dbReference type="GO" id="GO:0005886">
    <property type="term" value="C:plasma membrane"/>
    <property type="evidence" value="ECO:0007669"/>
    <property type="project" value="UniProtKB-SubCell"/>
</dbReference>
<dbReference type="SMART" id="SM00382">
    <property type="entry name" value="AAA"/>
    <property type="match status" value="1"/>
</dbReference>
<evidence type="ECO:0000256" key="8">
    <source>
        <dbReference type="ARBA" id="ARBA00022989"/>
    </source>
</evidence>
<keyword evidence="6" id="KW-0547">Nucleotide-binding</keyword>
<dbReference type="InterPro" id="IPR010132">
    <property type="entry name" value="ATPase_T1SS_HlyB"/>
</dbReference>
<dbReference type="PROSITE" id="PS50990">
    <property type="entry name" value="PEPTIDASE_C39"/>
    <property type="match status" value="1"/>
</dbReference>
<dbReference type="PATRIC" id="fig|363754.4.peg.3872"/>
<dbReference type="InterPro" id="IPR036640">
    <property type="entry name" value="ABC1_TM_sf"/>
</dbReference>
<dbReference type="Gene3D" id="3.90.70.10">
    <property type="entry name" value="Cysteine proteinases"/>
    <property type="match status" value="1"/>
</dbReference>
<keyword evidence="4" id="KW-1003">Cell membrane</keyword>
<proteinExistence type="inferred from homology"/>
<keyword evidence="8 10" id="KW-1133">Transmembrane helix</keyword>
<dbReference type="InterPro" id="IPR017871">
    <property type="entry name" value="ABC_transporter-like_CS"/>
</dbReference>
<feature type="domain" description="Peptidase C39" evidence="13">
    <location>
        <begin position="31"/>
        <end position="152"/>
    </location>
</feature>
<evidence type="ECO:0000256" key="2">
    <source>
        <dbReference type="ARBA" id="ARBA00005417"/>
    </source>
</evidence>
<dbReference type="InterPro" id="IPR003439">
    <property type="entry name" value="ABC_transporter-like_ATP-bd"/>
</dbReference>
<evidence type="ECO:0000256" key="10">
    <source>
        <dbReference type="SAM" id="Phobius"/>
    </source>
</evidence>
<sequence>MSSRAICNQSPPNMDQTTLEPDHLPTASMAEMKDLDSGLAAIAAIAGYFRIASNPDVLARDLALSEPAGRSDLLRAAKLVGLKAKHLEIQSDARLATLPTPAIACLTDGRFALFGGAAPDDCWRIIDPIDFSSRNLAAHELLAETAGHFILLQRRLAGPGSSRGNFGFRWFLPSIWRYRHAFGHVLLASLIVQIFALVTPLFFQVVVDKVLAHRSYSTLIVLVVGLAAVGLFDVVLQYLRTYALSHTTNRIDVELGRRLFRHMLNLPLSYFETRATGQTIARVRELETIRNFLTGQGLFSGLDLIFTIVFIFVLFSYSSKLAWIVVASIPFYLAIGFLVRPFLKEKIDEKFERGAYSQQLLVETVVGVQTLKASAVEPVVAAQWEERLAGYVQSSFVTTMLAAKGQNAIQYINKITSAALLLFGAQAVINGELTVGALVAFNMIAGQVSQPILRLSQLWQDFQQVQVSVARLADILNAPPEPRPEVSVSLPKPRGGVTFKGVNFRYTDDGPEVLRDISFSVRPGEVIGIVGPSGSGKSTLTKLVQRFYIPTRGQVFVDGQDIAQVDPAWLRSNIGVVLQENMLFNRTIHDNICLVNPSMSRGAAMQMARLSGADEFIAKLPKGYDTLIEERGANLSGGQRQRLAIARALATNPPMLILDEATSALDYESERIILGNMREIVKGRTVIIIAHRLATVRHCDRIIGMKDGRIVEEGTHDSLLARPNGLYAHLWQLQTGLNQL</sequence>
<evidence type="ECO:0000259" key="13">
    <source>
        <dbReference type="PROSITE" id="PS50990"/>
    </source>
</evidence>
<evidence type="ECO:0000256" key="3">
    <source>
        <dbReference type="ARBA" id="ARBA00022448"/>
    </source>
</evidence>
<evidence type="ECO:0000256" key="6">
    <source>
        <dbReference type="ARBA" id="ARBA00022741"/>
    </source>
</evidence>